<dbReference type="AlphaFoldDB" id="A0A4V1J2I8"/>
<accession>A0A4V1J2I8</accession>
<protein>
    <submittedName>
        <fullName evidence="1">Uncharacterized protein</fullName>
    </submittedName>
</protein>
<dbReference type="OrthoDB" id="5596576at2759"/>
<feature type="non-terminal residue" evidence="1">
    <location>
        <position position="428"/>
    </location>
</feature>
<sequence length="428" mass="46967">CNGDPTLLGVWASEELAFKSRIPTFVSLSGSVLEIRAELLEQCPDGISPFNKFIQHMFDEKVIDIRVSATKSDNNKANLTPWLYNVLTLMQVEFKAPIPENLDQAPNFLPHGRSNVTLNLLDIEFLAGSESDIAFNMGFDGSVNVALPVENKGFEVLASHVISDMTIYTEKELIALVLIRNGSLALSSNSSTSTNSVDCKFTDLTVRVTKPDPIGSAISSILSDTELPVFQYLSHIHEACLKSRLFTTKLSNLTIGSANLSIPYAAFQKDSKRTNSSESFFNWLLHHANMLLGQIVYDSSSADELAVLVDCDINNPVKMSFASSDAISFEYFFNSSQVGTISMDSLTVERTDLRQAVWVKIVLKKSPVDGVGPVLSALISGDPVKFDMKGTQSKQGLGKLLQHVHLQNIILPPLQFNRRNDDAGIACE</sequence>
<gene>
    <name evidence="1" type="ORF">METBISCDRAFT_24867</name>
</gene>
<feature type="non-terminal residue" evidence="1">
    <location>
        <position position="1"/>
    </location>
</feature>
<evidence type="ECO:0000313" key="2">
    <source>
        <dbReference type="Proteomes" id="UP000268321"/>
    </source>
</evidence>
<name>A0A4V1J2I8_9ASCO</name>
<dbReference type="EMBL" id="ML004654">
    <property type="protein sequence ID" value="RKP28709.1"/>
    <property type="molecule type" value="Genomic_DNA"/>
</dbReference>
<evidence type="ECO:0000313" key="1">
    <source>
        <dbReference type="EMBL" id="RKP28709.1"/>
    </source>
</evidence>
<dbReference type="Proteomes" id="UP000268321">
    <property type="component" value="Unassembled WGS sequence"/>
</dbReference>
<organism evidence="1 2">
    <name type="scientific">Metschnikowia bicuspidata</name>
    <dbReference type="NCBI Taxonomy" id="27322"/>
    <lineage>
        <taxon>Eukaryota</taxon>
        <taxon>Fungi</taxon>
        <taxon>Dikarya</taxon>
        <taxon>Ascomycota</taxon>
        <taxon>Saccharomycotina</taxon>
        <taxon>Pichiomycetes</taxon>
        <taxon>Metschnikowiaceae</taxon>
        <taxon>Metschnikowia</taxon>
    </lineage>
</organism>
<proteinExistence type="predicted"/>
<reference evidence="2" key="1">
    <citation type="journal article" date="2018" name="Nat. Microbiol.">
        <title>Leveraging single-cell genomics to expand the fungal tree of life.</title>
        <authorList>
            <person name="Ahrendt S.R."/>
            <person name="Quandt C.A."/>
            <person name="Ciobanu D."/>
            <person name="Clum A."/>
            <person name="Salamov A."/>
            <person name="Andreopoulos B."/>
            <person name="Cheng J.F."/>
            <person name="Woyke T."/>
            <person name="Pelin A."/>
            <person name="Henrissat B."/>
            <person name="Reynolds N.K."/>
            <person name="Benny G.L."/>
            <person name="Smith M.E."/>
            <person name="James T.Y."/>
            <person name="Grigoriev I.V."/>
        </authorList>
    </citation>
    <scope>NUCLEOTIDE SEQUENCE [LARGE SCALE GENOMIC DNA]</scope>
    <source>
        <strain evidence="2">Baker2002</strain>
    </source>
</reference>
<keyword evidence="2" id="KW-1185">Reference proteome</keyword>